<dbReference type="Proteomes" id="UP000694620">
    <property type="component" value="Chromosome 10"/>
</dbReference>
<feature type="region of interest" description="Disordered" evidence="1">
    <location>
        <begin position="231"/>
        <end position="263"/>
    </location>
</feature>
<feature type="compositionally biased region" description="Basic and acidic residues" evidence="1">
    <location>
        <begin position="300"/>
        <end position="312"/>
    </location>
</feature>
<reference evidence="3" key="1">
    <citation type="submission" date="2021-06" db="EMBL/GenBank/DDBJ databases">
        <authorList>
            <consortium name="Wellcome Sanger Institute Data Sharing"/>
        </authorList>
    </citation>
    <scope>NUCLEOTIDE SEQUENCE [LARGE SCALE GENOMIC DNA]</scope>
</reference>
<feature type="compositionally biased region" description="Polar residues" evidence="1">
    <location>
        <begin position="371"/>
        <end position="389"/>
    </location>
</feature>
<feature type="domain" description="C2H2-type" evidence="2">
    <location>
        <begin position="484"/>
        <end position="507"/>
    </location>
</feature>
<organism evidence="3 4">
    <name type="scientific">Erpetoichthys calabaricus</name>
    <name type="common">Rope fish</name>
    <name type="synonym">Calamoichthys calabaricus</name>
    <dbReference type="NCBI Taxonomy" id="27687"/>
    <lineage>
        <taxon>Eukaryota</taxon>
        <taxon>Metazoa</taxon>
        <taxon>Chordata</taxon>
        <taxon>Craniata</taxon>
        <taxon>Vertebrata</taxon>
        <taxon>Euteleostomi</taxon>
        <taxon>Actinopterygii</taxon>
        <taxon>Polypteriformes</taxon>
        <taxon>Polypteridae</taxon>
        <taxon>Erpetoichthys</taxon>
    </lineage>
</organism>
<feature type="compositionally biased region" description="Polar residues" evidence="1">
    <location>
        <begin position="45"/>
        <end position="61"/>
    </location>
</feature>
<feature type="region of interest" description="Disordered" evidence="1">
    <location>
        <begin position="1"/>
        <end position="61"/>
    </location>
</feature>
<keyword evidence="4" id="KW-1185">Reference proteome</keyword>
<feature type="region of interest" description="Disordered" evidence="1">
    <location>
        <begin position="406"/>
        <end position="463"/>
    </location>
</feature>
<dbReference type="GeneTree" id="ENSGT00940000158508"/>
<feature type="compositionally biased region" description="Basic and acidic residues" evidence="1">
    <location>
        <begin position="247"/>
        <end position="257"/>
    </location>
</feature>
<reference evidence="3" key="2">
    <citation type="submission" date="2025-08" db="UniProtKB">
        <authorList>
            <consortium name="Ensembl"/>
        </authorList>
    </citation>
    <scope>IDENTIFICATION</scope>
</reference>
<dbReference type="SMART" id="SM00355">
    <property type="entry name" value="ZnF_C2H2"/>
    <property type="match status" value="1"/>
</dbReference>
<feature type="compositionally biased region" description="Acidic residues" evidence="1">
    <location>
        <begin position="1"/>
        <end position="10"/>
    </location>
</feature>
<name>A0A8C4S7K8_ERPCA</name>
<dbReference type="Ensembl" id="ENSECRT00000013021.1">
    <property type="protein sequence ID" value="ENSECRP00000012800.1"/>
    <property type="gene ID" value="ENSECRG00000008555.1"/>
</dbReference>
<feature type="compositionally biased region" description="Polar residues" evidence="1">
    <location>
        <begin position="319"/>
        <end position="329"/>
    </location>
</feature>
<reference evidence="3" key="3">
    <citation type="submission" date="2025-09" db="UniProtKB">
        <authorList>
            <consortium name="Ensembl"/>
        </authorList>
    </citation>
    <scope>IDENTIFICATION</scope>
</reference>
<evidence type="ECO:0000313" key="4">
    <source>
        <dbReference type="Proteomes" id="UP000694620"/>
    </source>
</evidence>
<sequence length="513" mass="55899">MDSEENEVESSSDAGPLGIEEPSESGIGIESSEAMSADSSDTATIPVTASDSDSQVGQSSEGIVQLIPETSSSTDIMAVIHLPDSSSVAQSTSVSSVSTVTQSVLVSESPQVLVHSSAICEGTMIVSDSTASTSTDLGSAIDKIIESTIGPDLISGCIAVTSAEDGSPETNQYLILQGPDDGAPIVSQMSSTGLSSRISIEALGEGPTSTCLDQSELGEHRVHSFRLSDQEVIHPDQPDQPENSGYQEHEEHMEHPDQTQQSHCVECSEVLPDQPQHSQYVECSEGHPDQPQHSQYVECSGDHPDQPQHSEYVECSGDQPDQPQNSQYVECSGDHPDQPQHSQYIECSDEHPDQPQHSLYIECNEVHPDQPQHSQYVDYSGQHPDQTQHSQYVECSGIHPDQPQGSCYLGCSEDGPDQPLHSRYSSQADMSEDHPNSDYLEPDEPRQSRSPDGGESDRTNNLQNSSMDLANLEEMMEVVVVQQFKCKMCPYKSVSKDTLIRHMRDRHFRNTGM</sequence>
<evidence type="ECO:0000256" key="1">
    <source>
        <dbReference type="SAM" id="MobiDB-lite"/>
    </source>
</evidence>
<feature type="region of interest" description="Disordered" evidence="1">
    <location>
        <begin position="369"/>
        <end position="389"/>
    </location>
</feature>
<dbReference type="AlphaFoldDB" id="A0A8C4S7K8"/>
<evidence type="ECO:0000259" key="2">
    <source>
        <dbReference type="SMART" id="SM00355"/>
    </source>
</evidence>
<dbReference type="InterPro" id="IPR013087">
    <property type="entry name" value="Znf_C2H2_type"/>
</dbReference>
<feature type="region of interest" description="Disordered" evidence="1">
    <location>
        <begin position="278"/>
        <end position="343"/>
    </location>
</feature>
<evidence type="ECO:0000313" key="3">
    <source>
        <dbReference type="Ensembl" id="ENSECRP00000012800.1"/>
    </source>
</evidence>
<feature type="compositionally biased region" description="Low complexity" evidence="1">
    <location>
        <begin position="18"/>
        <end position="44"/>
    </location>
</feature>
<accession>A0A8C4S7K8</accession>
<proteinExistence type="predicted"/>
<protein>
    <recommendedName>
        <fullName evidence="2">C2H2-type domain-containing protein</fullName>
    </recommendedName>
</protein>